<comment type="similarity">
    <text evidence="4">Belongs to the WD repeat PAAF1/RPN14 family.</text>
</comment>
<keyword evidence="2" id="KW-0677">Repeat</keyword>
<evidence type="ECO:0000256" key="4">
    <source>
        <dbReference type="ARBA" id="ARBA00038321"/>
    </source>
</evidence>
<name>A0A507CCF4_9FUNG</name>
<evidence type="ECO:0000313" key="7">
    <source>
        <dbReference type="Proteomes" id="UP000320475"/>
    </source>
</evidence>
<evidence type="ECO:0000313" key="6">
    <source>
        <dbReference type="EMBL" id="TPX37302.1"/>
    </source>
</evidence>
<dbReference type="InterPro" id="IPR015943">
    <property type="entry name" value="WD40/YVTN_repeat-like_dom_sf"/>
</dbReference>
<comment type="caution">
    <text evidence="6">The sequence shown here is derived from an EMBL/GenBank/DDBJ whole genome shotgun (WGS) entry which is preliminary data.</text>
</comment>
<evidence type="ECO:0000256" key="5">
    <source>
        <dbReference type="PROSITE-ProRule" id="PRU00221"/>
    </source>
</evidence>
<evidence type="ECO:0000256" key="2">
    <source>
        <dbReference type="ARBA" id="ARBA00022737"/>
    </source>
</evidence>
<dbReference type="PROSITE" id="PS50294">
    <property type="entry name" value="WD_REPEATS_REGION"/>
    <property type="match status" value="1"/>
</dbReference>
<dbReference type="SUPFAM" id="SSF50978">
    <property type="entry name" value="WD40 repeat-like"/>
    <property type="match status" value="1"/>
</dbReference>
<dbReference type="Pfam" id="PF00400">
    <property type="entry name" value="WD40"/>
    <property type="match status" value="2"/>
</dbReference>
<feature type="repeat" description="WD" evidence="5">
    <location>
        <begin position="188"/>
        <end position="220"/>
    </location>
</feature>
<dbReference type="InterPro" id="IPR036322">
    <property type="entry name" value="WD40_repeat_dom_sf"/>
</dbReference>
<gene>
    <name evidence="6" type="ORF">SeLEV6574_g07931</name>
</gene>
<dbReference type="SMART" id="SM00320">
    <property type="entry name" value="WD40"/>
    <property type="match status" value="4"/>
</dbReference>
<dbReference type="OrthoDB" id="10257301at2759"/>
<dbReference type="GO" id="GO:0000502">
    <property type="term" value="C:proteasome complex"/>
    <property type="evidence" value="ECO:0007669"/>
    <property type="project" value="UniProtKB-KW"/>
</dbReference>
<dbReference type="PANTHER" id="PTHR19857:SF19">
    <property type="entry name" value="26S PROTEASOME REGULATORY SUBUNIT RPN14"/>
    <property type="match status" value="1"/>
</dbReference>
<proteinExistence type="inferred from homology"/>
<evidence type="ECO:0000256" key="3">
    <source>
        <dbReference type="ARBA" id="ARBA00022942"/>
    </source>
</evidence>
<keyword evidence="3" id="KW-0647">Proteasome</keyword>
<sequence length="390" mass="41834">MTISERLPHITVQPDFPIDINAVSKGQPSRSFWLSTYNNGGDRGDAIHGSITVRPDPSGTNESLRVLLDGGREFCGISLVDSSTLIMDNPDGSRTTLLPAAEQWKLPLKRVNSMNLSPQGDLLVIGGDNARLVIVDTQDPSIVHRDLKGHLSDVNACRFFPSGQIILSAGSDFLIKIWGLDGQCAVTLQAHVASITDTAIVGRGKNIISSARDGSIIMWECGTSKQTWRPSGTSSLGHVNAIQVDFNTTLGSSNTEPADGEHETEDKVLFAATEKSGITAFDIRAKKAVLTACVQAHGELTSMDVRDFYVVTGSGLGVCDLWDIRQTSLPIASWWQSPAEIHSTCFLPSSSSSSQTSAVPDVVYGSQDGCFARTSISSDGRATEVFVCYK</sequence>
<evidence type="ECO:0000256" key="1">
    <source>
        <dbReference type="ARBA" id="ARBA00022574"/>
    </source>
</evidence>
<accession>A0A507CCF4</accession>
<reference evidence="6 7" key="1">
    <citation type="journal article" date="2019" name="Sci. Rep.">
        <title>Comparative genomics of chytrid fungi reveal insights into the obligate biotrophic and pathogenic lifestyle of Synchytrium endobioticum.</title>
        <authorList>
            <person name="van de Vossenberg B.T.L.H."/>
            <person name="Warris S."/>
            <person name="Nguyen H.D.T."/>
            <person name="van Gent-Pelzer M.P.E."/>
            <person name="Joly D.L."/>
            <person name="van de Geest H.C."/>
            <person name="Bonants P.J.M."/>
            <person name="Smith D.S."/>
            <person name="Levesque C.A."/>
            <person name="van der Lee T.A.J."/>
        </authorList>
    </citation>
    <scope>NUCLEOTIDE SEQUENCE [LARGE SCALE GENOMIC DNA]</scope>
    <source>
        <strain evidence="6 7">LEV6574</strain>
    </source>
</reference>
<dbReference type="EMBL" id="QEAM01000656">
    <property type="protein sequence ID" value="TPX37302.1"/>
    <property type="molecule type" value="Genomic_DNA"/>
</dbReference>
<dbReference type="Gene3D" id="2.130.10.10">
    <property type="entry name" value="YVTN repeat-like/Quinoprotein amine dehydrogenase"/>
    <property type="match status" value="2"/>
</dbReference>
<feature type="repeat" description="WD" evidence="5">
    <location>
        <begin position="147"/>
        <end position="181"/>
    </location>
</feature>
<dbReference type="PROSITE" id="PS50082">
    <property type="entry name" value="WD_REPEATS_2"/>
    <property type="match status" value="2"/>
</dbReference>
<dbReference type="InterPro" id="IPR051179">
    <property type="entry name" value="WD_repeat_multifunction"/>
</dbReference>
<dbReference type="VEuPathDB" id="FungiDB:SeMB42_g07734"/>
<protein>
    <submittedName>
        <fullName evidence="6">Uncharacterized protein</fullName>
    </submittedName>
</protein>
<keyword evidence="1 5" id="KW-0853">WD repeat</keyword>
<dbReference type="Proteomes" id="UP000320475">
    <property type="component" value="Unassembled WGS sequence"/>
</dbReference>
<dbReference type="PANTHER" id="PTHR19857">
    <property type="entry name" value="MITOCHONDRIAL DIVISION PROTEIN 1-RELATED"/>
    <property type="match status" value="1"/>
</dbReference>
<organism evidence="6 7">
    <name type="scientific">Synchytrium endobioticum</name>
    <dbReference type="NCBI Taxonomy" id="286115"/>
    <lineage>
        <taxon>Eukaryota</taxon>
        <taxon>Fungi</taxon>
        <taxon>Fungi incertae sedis</taxon>
        <taxon>Chytridiomycota</taxon>
        <taxon>Chytridiomycota incertae sedis</taxon>
        <taxon>Chytridiomycetes</taxon>
        <taxon>Synchytriales</taxon>
        <taxon>Synchytriaceae</taxon>
        <taxon>Synchytrium</taxon>
    </lineage>
</organism>
<dbReference type="InterPro" id="IPR001680">
    <property type="entry name" value="WD40_rpt"/>
</dbReference>
<dbReference type="AlphaFoldDB" id="A0A507CCF4"/>